<dbReference type="SUPFAM" id="SSF50978">
    <property type="entry name" value="WD40 repeat-like"/>
    <property type="match status" value="2"/>
</dbReference>
<dbReference type="EMBL" id="ABDF02000088">
    <property type="protein sequence ID" value="EHK17686.1"/>
    <property type="molecule type" value="Genomic_DNA"/>
</dbReference>
<evidence type="ECO:0000256" key="1">
    <source>
        <dbReference type="ARBA" id="ARBA00022574"/>
    </source>
</evidence>
<dbReference type="InterPro" id="IPR056884">
    <property type="entry name" value="NPHP3-like_N"/>
</dbReference>
<dbReference type="InterPro" id="IPR001680">
    <property type="entry name" value="WD40_rpt"/>
</dbReference>
<dbReference type="InterPro" id="IPR015943">
    <property type="entry name" value="WD40/YVTN_repeat-like_dom_sf"/>
</dbReference>
<dbReference type="PROSITE" id="PS50837">
    <property type="entry name" value="NACHT"/>
    <property type="match status" value="1"/>
</dbReference>
<feature type="repeat" description="WD" evidence="3">
    <location>
        <begin position="916"/>
        <end position="958"/>
    </location>
</feature>
<evidence type="ECO:0000256" key="3">
    <source>
        <dbReference type="PROSITE-ProRule" id="PRU00221"/>
    </source>
</evidence>
<dbReference type="Pfam" id="PF00400">
    <property type="entry name" value="WD40"/>
    <property type="match status" value="7"/>
</dbReference>
<gene>
    <name evidence="6" type="ORF">TRIVIDRAFT_160506</name>
</gene>
<sequence length="1121" mass="125843">MEIKENKECIKDQHQTDPRDDKTRIQRTKGELLRDSYRWILEHADFKQWCGNPEYGLLWIKGDPGKGKTMLLCGIIDEIEKSTLPPCLSYFFCQATEPRLSSATAVLRGLIYMIIIQRPLLISHVRERYDHSGKKLFDDSNAWEALSGILKAILNDPALNDAIMIVDALDECVEGLPMLLQFVSEASCSYRAKWIVSSRNWPAIEESLHTTMQSVRLCLELNEMSVSAAVQTYIRHKVQELADKKRYDDITKDAVEQHLVINAHGTFLWVALVCQELSDPKIKKRHTLQRLKSSYPPGLDPLYQRMMDNIRESPDADICQQILATTSLLYRPNTLAELSRLIESIDSFDDDDLIDLIGSCGSFLTIRDNVVYFIHQSAKDFLVNKASDKILASGIGYQHYTIFSRSLEILSETLRRDIYGLRLPGFPIEQVCSPDPDPLASIRYACIYWASHFGDSKHLQTPSVEKGRQGEDAISKLFEERYLYWLEALSLLHGMSEGVIAIDKLDNVQTPQLIELLKDAHRFILSYKPAIESAPLQVYASALIFCPSQSKWKKFFVAEEPNWILTKPLVETHWPPWLYTVEEHTGNVQSIAFSSNSALIALGSDKEIRRWSTKTGDCIRAPLMGHNDIIFSVAFSHDSTLLASGSKDTTVRLWRINTGDCLHVLKGHTKTIHLVAFSFDSKLVVSASGDRSIRLWQTSTGDCIQVKGHKRHILAIAFSQNSALLASFDGTIRLWSTDTGHFVRKLRINSTTKQCAAAFSQDLTLLGLALNDNPIQFWRTDTGECVRESNGYFSESHSIAFSYHSDFIASVSTDGIFRLWRTDTGDLVRELRTPEAIKYAAFSHDLNIIAAPIGNFVFRVWSTDDTDSYMQEQKGSRYGITSIIFSQCSTLVASASIWESIVSLWCAKTGRHLHELRGHQKGVDSIAFSHDSALLASADFYEETIRLWRTDTGECVRVINGPSMTSKIAFSHDSALLASASWASASCTDAIQLWRTDTGGCVKTLPVKTKHTGEITSIAFSHDSALIATGLAKGAVRINNVTTGNLVLIPAPSLGPGFSRDQRWITWNNNNVLWIPENEKRQPPWAISESTVAVGCMSGRFFIIGFSDEELSKIYAGVNYA</sequence>
<feature type="region of interest" description="Disordered" evidence="4">
    <location>
        <begin position="1"/>
        <end position="24"/>
    </location>
</feature>
<protein>
    <recommendedName>
        <fullName evidence="5">NACHT domain-containing protein</fullName>
    </recommendedName>
</protein>
<dbReference type="GeneID" id="25788488"/>
<feature type="repeat" description="WD" evidence="3">
    <location>
        <begin position="581"/>
        <end position="621"/>
    </location>
</feature>
<evidence type="ECO:0000313" key="7">
    <source>
        <dbReference type="Proteomes" id="UP000007115"/>
    </source>
</evidence>
<dbReference type="InterPro" id="IPR036322">
    <property type="entry name" value="WD40_repeat_dom_sf"/>
</dbReference>
<evidence type="ECO:0000313" key="6">
    <source>
        <dbReference type="EMBL" id="EHK17686.1"/>
    </source>
</evidence>
<keyword evidence="7" id="KW-1185">Reference proteome</keyword>
<evidence type="ECO:0000259" key="5">
    <source>
        <dbReference type="PROSITE" id="PS50837"/>
    </source>
</evidence>
<dbReference type="eggNOG" id="KOG0266">
    <property type="taxonomic scope" value="Eukaryota"/>
</dbReference>
<organism evidence="6 7">
    <name type="scientific">Hypocrea virens (strain Gv29-8 / FGSC 10586)</name>
    <name type="common">Gliocladium virens</name>
    <name type="synonym">Trichoderma virens</name>
    <dbReference type="NCBI Taxonomy" id="413071"/>
    <lineage>
        <taxon>Eukaryota</taxon>
        <taxon>Fungi</taxon>
        <taxon>Dikarya</taxon>
        <taxon>Ascomycota</taxon>
        <taxon>Pezizomycotina</taxon>
        <taxon>Sordariomycetes</taxon>
        <taxon>Hypocreomycetidae</taxon>
        <taxon>Hypocreales</taxon>
        <taxon>Hypocreaceae</taxon>
        <taxon>Trichoderma</taxon>
    </lineage>
</organism>
<dbReference type="InParanoid" id="G9N6C4"/>
<dbReference type="RefSeq" id="XP_013951883.1">
    <property type="nucleotide sequence ID" value="XM_014096408.1"/>
</dbReference>
<dbReference type="OrthoDB" id="538223at2759"/>
<dbReference type="HOGENOM" id="CLU_000288_6_16_1"/>
<reference evidence="6 7" key="1">
    <citation type="journal article" date="2011" name="Genome Biol.">
        <title>Comparative genome sequence analysis underscores mycoparasitism as the ancestral life style of Trichoderma.</title>
        <authorList>
            <person name="Kubicek C.P."/>
            <person name="Herrera-Estrella A."/>
            <person name="Seidl-Seiboth V."/>
            <person name="Martinez D.A."/>
            <person name="Druzhinina I.S."/>
            <person name="Thon M."/>
            <person name="Zeilinger S."/>
            <person name="Casas-Flores S."/>
            <person name="Horwitz B.A."/>
            <person name="Mukherjee P.K."/>
            <person name="Mukherjee M."/>
            <person name="Kredics L."/>
            <person name="Alcaraz L.D."/>
            <person name="Aerts A."/>
            <person name="Antal Z."/>
            <person name="Atanasova L."/>
            <person name="Cervantes-Badillo M.G."/>
            <person name="Challacombe J."/>
            <person name="Chertkov O."/>
            <person name="McCluskey K."/>
            <person name="Coulpier F."/>
            <person name="Deshpande N."/>
            <person name="von Doehren H."/>
            <person name="Ebbole D.J."/>
            <person name="Esquivel-Naranjo E.U."/>
            <person name="Fekete E."/>
            <person name="Flipphi M."/>
            <person name="Glaser F."/>
            <person name="Gomez-Rodriguez E.Y."/>
            <person name="Gruber S."/>
            <person name="Han C."/>
            <person name="Henrissat B."/>
            <person name="Hermosa R."/>
            <person name="Hernandez-Onate M."/>
            <person name="Karaffa L."/>
            <person name="Kosti I."/>
            <person name="Le Crom S."/>
            <person name="Lindquist E."/>
            <person name="Lucas S."/>
            <person name="Luebeck M."/>
            <person name="Luebeck P.S."/>
            <person name="Margeot A."/>
            <person name="Metz B."/>
            <person name="Misra M."/>
            <person name="Nevalainen H."/>
            <person name="Omann M."/>
            <person name="Packer N."/>
            <person name="Perrone G."/>
            <person name="Uresti-Rivera E.E."/>
            <person name="Salamov A."/>
            <person name="Schmoll M."/>
            <person name="Seiboth B."/>
            <person name="Shapiro H."/>
            <person name="Sukno S."/>
            <person name="Tamayo-Ramos J.A."/>
            <person name="Tisch D."/>
            <person name="Wiest A."/>
            <person name="Wilkinson H.H."/>
            <person name="Zhang M."/>
            <person name="Coutinho P.M."/>
            <person name="Kenerley C.M."/>
            <person name="Monte E."/>
            <person name="Baker S.E."/>
            <person name="Grigoriev I.V."/>
        </authorList>
    </citation>
    <scope>NUCLEOTIDE SEQUENCE [LARGE SCALE GENOMIC DNA]</scope>
    <source>
        <strain evidence="7">Gv29-8 / FGSC 10586</strain>
    </source>
</reference>
<dbReference type="VEuPathDB" id="FungiDB:TRIVIDRAFT_160506"/>
<dbReference type="SMART" id="SM00320">
    <property type="entry name" value="WD40"/>
    <property type="match status" value="10"/>
</dbReference>
<dbReference type="PROSITE" id="PS50082">
    <property type="entry name" value="WD_REPEATS_2"/>
    <property type="match status" value="6"/>
</dbReference>
<name>G9N6C4_HYPVG</name>
<feature type="repeat" description="WD" evidence="3">
    <location>
        <begin position="623"/>
        <end position="664"/>
    </location>
</feature>
<dbReference type="PANTHER" id="PTHR19848">
    <property type="entry name" value="WD40 REPEAT PROTEIN"/>
    <property type="match status" value="1"/>
</dbReference>
<dbReference type="InterPro" id="IPR007111">
    <property type="entry name" value="NACHT_NTPase"/>
</dbReference>
<feature type="domain" description="NACHT" evidence="5">
    <location>
        <begin position="56"/>
        <end position="208"/>
    </location>
</feature>
<feature type="repeat" description="WD" evidence="3">
    <location>
        <begin position="706"/>
        <end position="745"/>
    </location>
</feature>
<dbReference type="PANTHER" id="PTHR19848:SF8">
    <property type="entry name" value="F-BOX AND WD REPEAT DOMAIN CONTAINING 7"/>
    <property type="match status" value="1"/>
</dbReference>
<dbReference type="Pfam" id="PF24883">
    <property type="entry name" value="NPHP3_N"/>
    <property type="match status" value="1"/>
</dbReference>
<dbReference type="Gene3D" id="2.130.10.10">
    <property type="entry name" value="YVTN repeat-like/Quinoprotein amine dehydrogenase"/>
    <property type="match status" value="4"/>
</dbReference>
<evidence type="ECO:0000256" key="4">
    <source>
        <dbReference type="SAM" id="MobiDB-lite"/>
    </source>
</evidence>
<dbReference type="OMA" id="MIIIQRP"/>
<accession>G9N6C4</accession>
<dbReference type="STRING" id="413071.G9N6C4"/>
<feature type="repeat" description="WD" evidence="3">
    <location>
        <begin position="665"/>
        <end position="706"/>
    </location>
</feature>
<dbReference type="Proteomes" id="UP000007115">
    <property type="component" value="Unassembled WGS sequence"/>
</dbReference>
<keyword evidence="1 3" id="KW-0853">WD repeat</keyword>
<dbReference type="CDD" id="cd00200">
    <property type="entry name" value="WD40"/>
    <property type="match status" value="1"/>
</dbReference>
<keyword evidence="2" id="KW-0677">Repeat</keyword>
<feature type="repeat" description="WD" evidence="3">
    <location>
        <begin position="789"/>
        <end position="830"/>
    </location>
</feature>
<evidence type="ECO:0000256" key="2">
    <source>
        <dbReference type="ARBA" id="ARBA00022737"/>
    </source>
</evidence>
<dbReference type="PROSITE" id="PS50294">
    <property type="entry name" value="WD_REPEATS_REGION"/>
    <property type="match status" value="3"/>
</dbReference>
<comment type="caution">
    <text evidence="6">The sequence shown here is derived from an EMBL/GenBank/DDBJ whole genome shotgun (WGS) entry which is preliminary data.</text>
</comment>
<proteinExistence type="predicted"/>
<dbReference type="AlphaFoldDB" id="G9N6C4"/>